<organism evidence="10 11">
    <name type="scientific">Methanobacterium lacus (strain AL-21)</name>
    <dbReference type="NCBI Taxonomy" id="877455"/>
    <lineage>
        <taxon>Archaea</taxon>
        <taxon>Methanobacteriati</taxon>
        <taxon>Methanobacteriota</taxon>
        <taxon>Methanomada group</taxon>
        <taxon>Methanobacteria</taxon>
        <taxon>Methanobacteriales</taxon>
        <taxon>Methanobacteriaceae</taxon>
        <taxon>Methanobacterium</taxon>
    </lineage>
</organism>
<evidence type="ECO:0000256" key="8">
    <source>
        <dbReference type="ARBA" id="ARBA00023136"/>
    </source>
</evidence>
<keyword evidence="6 9" id="KW-1133">Transmembrane helix</keyword>
<dbReference type="InterPro" id="IPR004623">
    <property type="entry name" value="KdpA"/>
</dbReference>
<feature type="transmembrane region" description="Helical" evidence="9">
    <location>
        <begin position="528"/>
        <end position="550"/>
    </location>
</feature>
<evidence type="ECO:0000256" key="5">
    <source>
        <dbReference type="ARBA" id="ARBA00022958"/>
    </source>
</evidence>
<keyword evidence="8 9" id="KW-0472">Membrane</keyword>
<evidence type="ECO:0000313" key="10">
    <source>
        <dbReference type="EMBL" id="ADZ09984.1"/>
    </source>
</evidence>
<evidence type="ECO:0000256" key="2">
    <source>
        <dbReference type="ARBA" id="ARBA00022475"/>
    </source>
</evidence>
<comment type="function">
    <text evidence="9">Part of the high-affinity ATP-driven potassium transport (or Kdp) system, which catalyzes the hydrolysis of ATP coupled with the electrogenic transport of potassium into the cytoplasm. This subunit binds the extracellular potassium ions and delivers the ions to the membrane domain of KdpB through an intramembrane tunnel.</text>
</comment>
<evidence type="ECO:0000256" key="3">
    <source>
        <dbReference type="ARBA" id="ARBA00022538"/>
    </source>
</evidence>
<dbReference type="PIRSF" id="PIRSF001294">
    <property type="entry name" value="K_ATPaseA"/>
    <property type="match status" value="1"/>
</dbReference>
<keyword evidence="3 9" id="KW-0633">Potassium transport</keyword>
<reference evidence="11" key="1">
    <citation type="submission" date="2011-02" db="EMBL/GenBank/DDBJ databases">
        <title>Complete sequence of Methanobacterium sp. AL-21.</title>
        <authorList>
            <consortium name="US DOE Joint Genome Institute"/>
            <person name="Lucas S."/>
            <person name="Copeland A."/>
            <person name="Lapidus A."/>
            <person name="Cheng J.-F."/>
            <person name="Goodwin L."/>
            <person name="Pitluck S."/>
            <person name="Chertkov O."/>
            <person name="Detter J.C."/>
            <person name="Han C."/>
            <person name="Tapia R."/>
            <person name="Land M."/>
            <person name="Hauser L."/>
            <person name="Kyrpides N."/>
            <person name="Ivanova N."/>
            <person name="Mikhailova N."/>
            <person name="Pagani I."/>
            <person name="Cadillo-Quiroz H."/>
            <person name="Imachi H."/>
            <person name="Zinder S."/>
            <person name="Liu W."/>
            <person name="Woyke T."/>
        </authorList>
    </citation>
    <scope>NUCLEOTIDE SEQUENCE [LARGE SCALE GENOMIC DNA]</scope>
    <source>
        <strain evidence="11">AL-21</strain>
    </source>
</reference>
<dbReference type="OrthoDB" id="56688at2157"/>
<feature type="transmembrane region" description="Helical" evidence="9">
    <location>
        <begin position="482"/>
        <end position="507"/>
    </location>
</feature>
<dbReference type="HAMAP" id="MF_00275">
    <property type="entry name" value="KdpA"/>
    <property type="match status" value="1"/>
</dbReference>
<dbReference type="RefSeq" id="WP_013645335.1">
    <property type="nucleotide sequence ID" value="NC_015216.1"/>
</dbReference>
<evidence type="ECO:0000256" key="7">
    <source>
        <dbReference type="ARBA" id="ARBA00023065"/>
    </source>
</evidence>
<dbReference type="KEGG" id="mel:Metbo_1761"/>
<dbReference type="AlphaFoldDB" id="F0TA34"/>
<comment type="subcellular location">
    <subcellularLocation>
        <location evidence="9">Cell membrane</location>
        <topology evidence="9">Multi-pass membrane protein</topology>
    </subcellularLocation>
</comment>
<feature type="transmembrane region" description="Helical" evidence="9">
    <location>
        <begin position="374"/>
        <end position="397"/>
    </location>
</feature>
<dbReference type="STRING" id="877455.Metbo_1761"/>
<feature type="transmembrane region" description="Helical" evidence="9">
    <location>
        <begin position="177"/>
        <end position="199"/>
    </location>
</feature>
<feature type="transmembrane region" description="Helical" evidence="9">
    <location>
        <begin position="418"/>
        <end position="441"/>
    </location>
</feature>
<feature type="transmembrane region" description="Helical" evidence="9">
    <location>
        <begin position="257"/>
        <end position="278"/>
    </location>
</feature>
<evidence type="ECO:0000256" key="1">
    <source>
        <dbReference type="ARBA" id="ARBA00022448"/>
    </source>
</evidence>
<dbReference type="Proteomes" id="UP000007490">
    <property type="component" value="Chromosome"/>
</dbReference>
<protein>
    <recommendedName>
        <fullName evidence="9">Potassium-transporting ATPase potassium-binding subunit</fullName>
    </recommendedName>
    <alternativeName>
        <fullName evidence="9">ATP phosphohydrolase [potassium-transporting] A chain</fullName>
    </alternativeName>
    <alternativeName>
        <fullName evidence="9">Potassium-binding and translocating subunit A</fullName>
    </alternativeName>
    <alternativeName>
        <fullName evidence="9">Potassium-translocating ATPase A chain</fullName>
    </alternativeName>
</protein>
<feature type="transmembrane region" description="Helical" evidence="9">
    <location>
        <begin position="66"/>
        <end position="87"/>
    </location>
</feature>
<evidence type="ECO:0000313" key="11">
    <source>
        <dbReference type="Proteomes" id="UP000007490"/>
    </source>
</evidence>
<dbReference type="eggNOG" id="arCOG04804">
    <property type="taxonomic scope" value="Archaea"/>
</dbReference>
<proteinExistence type="inferred from homology"/>
<comment type="similarity">
    <text evidence="9">Belongs to the KdpA family.</text>
</comment>
<comment type="subunit">
    <text evidence="9">The system is composed of three essential subunits: KdpA, KdpB and KdpC.</text>
</comment>
<reference evidence="10 11" key="2">
    <citation type="journal article" date="2014" name="Int. J. Syst. Evol. Microbiol.">
        <title>Methanobacterium paludis sp. nov. and a novel strain of Methanobacterium lacus isolated from northern peatlands.</title>
        <authorList>
            <person name="Cadillo-Quiroz H."/>
            <person name="Brauer S.L."/>
            <person name="Goodson N."/>
            <person name="Yavitt J.B."/>
            <person name="Zinder S.H."/>
        </authorList>
    </citation>
    <scope>NUCLEOTIDE SEQUENCE [LARGE SCALE GENOMIC DNA]</scope>
    <source>
        <strain evidence="10 11">AL-21</strain>
    </source>
</reference>
<keyword evidence="4 9" id="KW-0812">Transmembrane</keyword>
<dbReference type="EMBL" id="CP002551">
    <property type="protein sequence ID" value="ADZ09984.1"/>
    <property type="molecule type" value="Genomic_DNA"/>
</dbReference>
<name>F0TA34_METLA</name>
<keyword evidence="7 9" id="KW-0406">Ion transport</keyword>
<dbReference type="HOGENOM" id="CLU_018614_3_0_2"/>
<keyword evidence="2 9" id="KW-1003">Cell membrane</keyword>
<dbReference type="GO" id="GO:0005886">
    <property type="term" value="C:plasma membrane"/>
    <property type="evidence" value="ECO:0007669"/>
    <property type="project" value="UniProtKB-SubCell"/>
</dbReference>
<sequence length="567" mass="60709">MSLDEIILIILFFIIVSLAAVPVGKYISRVLTGEKTFITPVIRPVEKFIYRICSIDENSEMSWKTYAIALLIFNILGIIFLFTLQLIQNYLPLNPAGMPAVRWDTALNTAISFTTNTNWQSYVGESTMSYLTQMLGMTLQNFLSASVGVATLLALIRGFTRKNSDTIGNFWVDITRTALYILLPLAVIFALVFASQGVVQTVGPYVTAHTLEGINQTIALGPVASQEAIKMIGSNGGGYFNANSAHPFENPNGFTNILETFAILLIPMSLVFAFGYIIRNFRQGLAIFAAMMILLLGGMGVAYWAETQPNPTIEKLGVSGGNLEGKELSFGVTESILWGVPTTAVSNGGVNSMHDSTMPLTGLVYMFNLGVGEVIFGGLGVGLIGMLFYVILTMFIAGLMIGRTPEFLGKKLGPYEMVMAVIALLTPAIMILILSAVAISLPQGLTGLNNPSAHGISEILYAYASALANNGSAFAGLSANTVFYNLTLGLGMLIGRFVVIIPALAIAGALAKKGRVPVDASSFPSTNVLFVIMLVSVVLVVGALTFFPVFSLGPILEQLFLQGGMTF</sequence>
<feature type="transmembrane region" description="Helical" evidence="9">
    <location>
        <begin position="285"/>
        <end position="305"/>
    </location>
</feature>
<dbReference type="Pfam" id="PF03814">
    <property type="entry name" value="KdpA"/>
    <property type="match status" value="1"/>
</dbReference>
<dbReference type="GO" id="GO:0008556">
    <property type="term" value="F:P-type potassium transmembrane transporter activity"/>
    <property type="evidence" value="ECO:0007669"/>
    <property type="project" value="InterPro"/>
</dbReference>
<keyword evidence="10" id="KW-0378">Hydrolase</keyword>
<evidence type="ECO:0000256" key="4">
    <source>
        <dbReference type="ARBA" id="ARBA00022692"/>
    </source>
</evidence>
<feature type="transmembrane region" description="Helical" evidence="9">
    <location>
        <begin position="6"/>
        <end position="27"/>
    </location>
</feature>
<keyword evidence="1 9" id="KW-0813">Transport</keyword>
<keyword evidence="5 9" id="KW-0630">Potassium</keyword>
<gene>
    <name evidence="9" type="primary">kdpA</name>
    <name evidence="10" type="ordered locus">Metbo_1761</name>
</gene>
<evidence type="ECO:0000256" key="9">
    <source>
        <dbReference type="HAMAP-Rule" id="MF_00275"/>
    </source>
</evidence>
<dbReference type="GO" id="GO:0030955">
    <property type="term" value="F:potassium ion binding"/>
    <property type="evidence" value="ECO:0007669"/>
    <property type="project" value="UniProtKB-UniRule"/>
</dbReference>
<dbReference type="GO" id="GO:0016787">
    <property type="term" value="F:hydrolase activity"/>
    <property type="evidence" value="ECO:0007669"/>
    <property type="project" value="UniProtKB-KW"/>
</dbReference>
<dbReference type="PANTHER" id="PTHR30607:SF2">
    <property type="entry name" value="POTASSIUM-TRANSPORTING ATPASE POTASSIUM-BINDING SUBUNIT"/>
    <property type="match status" value="1"/>
</dbReference>
<dbReference type="NCBIfam" id="TIGR00680">
    <property type="entry name" value="kdpA"/>
    <property type="match status" value="1"/>
</dbReference>
<accession>F0TA34</accession>
<feature type="transmembrane region" description="Helical" evidence="9">
    <location>
        <begin position="134"/>
        <end position="156"/>
    </location>
</feature>
<dbReference type="GeneID" id="10278218"/>
<dbReference type="PANTHER" id="PTHR30607">
    <property type="entry name" value="POTASSIUM-TRANSPORTING ATPASE A CHAIN"/>
    <property type="match status" value="1"/>
</dbReference>
<evidence type="ECO:0000256" key="6">
    <source>
        <dbReference type="ARBA" id="ARBA00022989"/>
    </source>
</evidence>
<keyword evidence="11" id="KW-1185">Reference proteome</keyword>